<dbReference type="RefSeq" id="WP_294533557.1">
    <property type="nucleotide sequence ID" value="NZ_DYUC01000060.1"/>
</dbReference>
<reference evidence="2" key="1">
    <citation type="journal article" date="2021" name="PeerJ">
        <title>Extensive microbial diversity within the chicken gut microbiome revealed by metagenomics and culture.</title>
        <authorList>
            <person name="Gilroy R."/>
            <person name="Ravi A."/>
            <person name="Getino M."/>
            <person name="Pursley I."/>
            <person name="Horton D.L."/>
            <person name="Alikhan N.F."/>
            <person name="Baker D."/>
            <person name="Gharbi K."/>
            <person name="Hall N."/>
            <person name="Watson M."/>
            <person name="Adriaenssens E.M."/>
            <person name="Foster-Nyarko E."/>
            <person name="Jarju S."/>
            <person name="Secka A."/>
            <person name="Antonio M."/>
            <person name="Oren A."/>
            <person name="Chaudhuri R.R."/>
            <person name="La Ragione R."/>
            <person name="Hildebrand F."/>
            <person name="Pallen M.J."/>
        </authorList>
    </citation>
    <scope>NUCLEOTIDE SEQUENCE</scope>
    <source>
        <strain evidence="2">CHK179-5677</strain>
    </source>
</reference>
<gene>
    <name evidence="2" type="ORF">K8V01_06430</name>
</gene>
<reference evidence="2" key="2">
    <citation type="submission" date="2021-09" db="EMBL/GenBank/DDBJ databases">
        <authorList>
            <person name="Gilroy R."/>
        </authorList>
    </citation>
    <scope>NUCLEOTIDE SEQUENCE</scope>
    <source>
        <strain evidence="2">CHK179-5677</strain>
    </source>
</reference>
<dbReference type="Pfam" id="PF07441">
    <property type="entry name" value="BofA"/>
    <property type="match status" value="1"/>
</dbReference>
<name>A0A921MLL7_9FIRM</name>
<keyword evidence="1" id="KW-0812">Transmembrane</keyword>
<evidence type="ECO:0000313" key="2">
    <source>
        <dbReference type="EMBL" id="HJG86639.1"/>
    </source>
</evidence>
<evidence type="ECO:0000313" key="3">
    <source>
        <dbReference type="Proteomes" id="UP000760668"/>
    </source>
</evidence>
<sequence>MESLVSMLPWLLGGLVLVVAMAALQKPLRGLVRLLGRTGVGLAVLWLFGRVGGLIGVTLGVNLFNALVLGVLGAPGFGLLLMLSWALR</sequence>
<organism evidence="2 3">
    <name type="scientific">Pseudoflavonifractor capillosus</name>
    <dbReference type="NCBI Taxonomy" id="106588"/>
    <lineage>
        <taxon>Bacteria</taxon>
        <taxon>Bacillati</taxon>
        <taxon>Bacillota</taxon>
        <taxon>Clostridia</taxon>
        <taxon>Eubacteriales</taxon>
        <taxon>Oscillospiraceae</taxon>
        <taxon>Pseudoflavonifractor</taxon>
    </lineage>
</organism>
<accession>A0A921MLL7</accession>
<keyword evidence="1" id="KW-1133">Transmembrane helix</keyword>
<comment type="caution">
    <text evidence="2">The sequence shown here is derived from an EMBL/GenBank/DDBJ whole genome shotgun (WGS) entry which is preliminary data.</text>
</comment>
<feature type="transmembrane region" description="Helical" evidence="1">
    <location>
        <begin position="63"/>
        <end position="87"/>
    </location>
</feature>
<protein>
    <submittedName>
        <fullName evidence="2">Pro-sigmaK processing inhibitor BofA family protein</fullName>
    </submittedName>
</protein>
<keyword evidence="1" id="KW-0472">Membrane</keyword>
<feature type="transmembrane region" description="Helical" evidence="1">
    <location>
        <begin position="36"/>
        <end position="57"/>
    </location>
</feature>
<proteinExistence type="predicted"/>
<evidence type="ECO:0000256" key="1">
    <source>
        <dbReference type="SAM" id="Phobius"/>
    </source>
</evidence>
<dbReference type="Proteomes" id="UP000760668">
    <property type="component" value="Unassembled WGS sequence"/>
</dbReference>
<feature type="transmembrane region" description="Helical" evidence="1">
    <location>
        <begin position="6"/>
        <end position="24"/>
    </location>
</feature>
<dbReference type="EMBL" id="DYUC01000060">
    <property type="protein sequence ID" value="HJG86639.1"/>
    <property type="molecule type" value="Genomic_DNA"/>
</dbReference>
<dbReference type="AlphaFoldDB" id="A0A921MLL7"/>
<dbReference type="InterPro" id="IPR010001">
    <property type="entry name" value="BofA"/>
</dbReference>